<evidence type="ECO:0000256" key="3">
    <source>
        <dbReference type="ARBA" id="ARBA00022448"/>
    </source>
</evidence>
<feature type="domain" description="Tim10-like" evidence="13">
    <location>
        <begin position="15"/>
        <end position="78"/>
    </location>
</feature>
<dbReference type="SUPFAM" id="SSF144122">
    <property type="entry name" value="Tim10-like"/>
    <property type="match status" value="1"/>
</dbReference>
<sequence length="91" mass="10542">MNAPNLTQAEQQEYQQRMERKSIQMAILQFSRLTQQCFEPCVEDFTSKTLGSREEACLTKCFEKFHNGQTRIAQRFQENMAVITNNGQGGF</sequence>
<dbReference type="EMBL" id="MU004238">
    <property type="protein sequence ID" value="KAF2667070.1"/>
    <property type="molecule type" value="Genomic_DNA"/>
</dbReference>
<keyword evidence="9 12" id="KW-0496">Mitochondrion</keyword>
<comment type="subunit">
    <text evidence="12">Heterohexamer.</text>
</comment>
<comment type="function">
    <text evidence="12">Mitochondrial intermembrane chaperone that participates in the import and insertion of some multi-pass transmembrane proteins into the mitochondrial inner membrane. Also required for the transfer of beta-barrel precursors from the TOM complex to the sorting and assembly machinery (SAM complex) of the outer membrane. Acts as a chaperone-like protein that protects the hydrophobic precursors from aggregation and guide them through the mitochondrial intermembrane space.</text>
</comment>
<dbReference type="InterPro" id="IPR050673">
    <property type="entry name" value="Mito_inner_translocase_sub"/>
</dbReference>
<evidence type="ECO:0000256" key="1">
    <source>
        <dbReference type="ARBA" id="ARBA00004137"/>
    </source>
</evidence>
<evidence type="ECO:0000313" key="14">
    <source>
        <dbReference type="EMBL" id="KAF2667070.1"/>
    </source>
</evidence>
<evidence type="ECO:0000256" key="6">
    <source>
        <dbReference type="ARBA" id="ARBA00022833"/>
    </source>
</evidence>
<evidence type="ECO:0000256" key="5">
    <source>
        <dbReference type="ARBA" id="ARBA00022792"/>
    </source>
</evidence>
<proteinExistence type="inferred from homology"/>
<keyword evidence="8 12" id="KW-0811">Translocation</keyword>
<keyword evidence="3 12" id="KW-0813">Transport</keyword>
<keyword evidence="11 12" id="KW-0143">Chaperone</keyword>
<comment type="similarity">
    <text evidence="2 12">Belongs to the small Tim family.</text>
</comment>
<dbReference type="PANTHER" id="PTHR13172">
    <property type="entry name" value="MITOCHONDRIAL IMPORT INNER MEMBRANE TRANSLOCASE SUBUNIT TIM9B"/>
    <property type="match status" value="1"/>
</dbReference>
<keyword evidence="4" id="KW-0479">Metal-binding</keyword>
<protein>
    <recommendedName>
        <fullName evidence="12">Mitochondrial import inner membrane translocase subunit</fullName>
    </recommendedName>
</protein>
<keyword evidence="5 12" id="KW-0472">Membrane</keyword>
<organism evidence="14 15">
    <name type="scientific">Microthyrium microscopicum</name>
    <dbReference type="NCBI Taxonomy" id="703497"/>
    <lineage>
        <taxon>Eukaryota</taxon>
        <taxon>Fungi</taxon>
        <taxon>Dikarya</taxon>
        <taxon>Ascomycota</taxon>
        <taxon>Pezizomycotina</taxon>
        <taxon>Dothideomycetes</taxon>
        <taxon>Dothideomycetes incertae sedis</taxon>
        <taxon>Microthyriales</taxon>
        <taxon>Microthyriaceae</taxon>
        <taxon>Microthyrium</taxon>
    </lineage>
</organism>
<dbReference type="AlphaFoldDB" id="A0A6A6U585"/>
<dbReference type="GO" id="GO:0005743">
    <property type="term" value="C:mitochondrial inner membrane"/>
    <property type="evidence" value="ECO:0007669"/>
    <property type="project" value="UniProtKB-SubCell"/>
</dbReference>
<name>A0A6A6U585_9PEZI</name>
<comment type="domain">
    <text evidence="12">The twin CX3C motif contains 4 conserved Cys residues that form 2 disulfide bonds in the mitochondrial intermembrane space.</text>
</comment>
<accession>A0A6A6U585</accession>
<dbReference type="InterPro" id="IPR004217">
    <property type="entry name" value="Tim10-like"/>
</dbReference>
<evidence type="ECO:0000256" key="10">
    <source>
        <dbReference type="ARBA" id="ARBA00023157"/>
    </source>
</evidence>
<keyword evidence="15" id="KW-1185">Reference proteome</keyword>
<reference evidence="14" key="1">
    <citation type="journal article" date="2020" name="Stud. Mycol.">
        <title>101 Dothideomycetes genomes: a test case for predicting lifestyles and emergence of pathogens.</title>
        <authorList>
            <person name="Haridas S."/>
            <person name="Albert R."/>
            <person name="Binder M."/>
            <person name="Bloem J."/>
            <person name="Labutti K."/>
            <person name="Salamov A."/>
            <person name="Andreopoulos B."/>
            <person name="Baker S."/>
            <person name="Barry K."/>
            <person name="Bills G."/>
            <person name="Bluhm B."/>
            <person name="Cannon C."/>
            <person name="Castanera R."/>
            <person name="Culley D."/>
            <person name="Daum C."/>
            <person name="Ezra D."/>
            <person name="Gonzalez J."/>
            <person name="Henrissat B."/>
            <person name="Kuo A."/>
            <person name="Liang C."/>
            <person name="Lipzen A."/>
            <person name="Lutzoni F."/>
            <person name="Magnuson J."/>
            <person name="Mondo S."/>
            <person name="Nolan M."/>
            <person name="Ohm R."/>
            <person name="Pangilinan J."/>
            <person name="Park H.-J."/>
            <person name="Ramirez L."/>
            <person name="Alfaro M."/>
            <person name="Sun H."/>
            <person name="Tritt A."/>
            <person name="Yoshinaga Y."/>
            <person name="Zwiers L.-H."/>
            <person name="Turgeon B."/>
            <person name="Goodwin S."/>
            <person name="Spatafora J."/>
            <person name="Crous P."/>
            <person name="Grigoriev I."/>
        </authorList>
    </citation>
    <scope>NUCLEOTIDE SEQUENCE</scope>
    <source>
        <strain evidence="14">CBS 115976</strain>
    </source>
</reference>
<keyword evidence="6" id="KW-0862">Zinc</keyword>
<dbReference type="Pfam" id="PF02953">
    <property type="entry name" value="zf-Tim10_DDP"/>
    <property type="match status" value="1"/>
</dbReference>
<evidence type="ECO:0000313" key="15">
    <source>
        <dbReference type="Proteomes" id="UP000799302"/>
    </source>
</evidence>
<dbReference type="GO" id="GO:0015031">
    <property type="term" value="P:protein transport"/>
    <property type="evidence" value="ECO:0007669"/>
    <property type="project" value="UniProtKB-KW"/>
</dbReference>
<keyword evidence="10 12" id="KW-1015">Disulfide bond</keyword>
<evidence type="ECO:0000256" key="4">
    <source>
        <dbReference type="ARBA" id="ARBA00022723"/>
    </source>
</evidence>
<evidence type="ECO:0000256" key="11">
    <source>
        <dbReference type="ARBA" id="ARBA00023186"/>
    </source>
</evidence>
<comment type="subcellular location">
    <subcellularLocation>
        <location evidence="1 12">Mitochondrion inner membrane</location>
        <topology evidence="1 12">Peripheral membrane protein</topology>
        <orientation evidence="1 12">Intermembrane side</orientation>
    </subcellularLocation>
</comment>
<keyword evidence="5 12" id="KW-0999">Mitochondrion inner membrane</keyword>
<dbReference type="Proteomes" id="UP000799302">
    <property type="component" value="Unassembled WGS sequence"/>
</dbReference>
<dbReference type="OrthoDB" id="1551503at2759"/>
<evidence type="ECO:0000259" key="13">
    <source>
        <dbReference type="Pfam" id="PF02953"/>
    </source>
</evidence>
<keyword evidence="7 12" id="KW-0653">Protein transport</keyword>
<evidence type="ECO:0000256" key="8">
    <source>
        <dbReference type="ARBA" id="ARBA00023010"/>
    </source>
</evidence>
<dbReference type="InterPro" id="IPR035427">
    <property type="entry name" value="Tim10-like_dom_sf"/>
</dbReference>
<evidence type="ECO:0000256" key="12">
    <source>
        <dbReference type="RuleBase" id="RU367043"/>
    </source>
</evidence>
<dbReference type="GO" id="GO:0046872">
    <property type="term" value="F:metal ion binding"/>
    <property type="evidence" value="ECO:0007669"/>
    <property type="project" value="UniProtKB-KW"/>
</dbReference>
<dbReference type="Gene3D" id="1.10.287.810">
    <property type="entry name" value="Mitochondrial import inner membrane translocase subunit tim13 like domains"/>
    <property type="match status" value="1"/>
</dbReference>
<evidence type="ECO:0000256" key="9">
    <source>
        <dbReference type="ARBA" id="ARBA00023128"/>
    </source>
</evidence>
<evidence type="ECO:0000256" key="2">
    <source>
        <dbReference type="ARBA" id="ARBA00006720"/>
    </source>
</evidence>
<evidence type="ECO:0000256" key="7">
    <source>
        <dbReference type="ARBA" id="ARBA00022927"/>
    </source>
</evidence>
<gene>
    <name evidence="14" type="ORF">BT63DRAFT_328575</name>
</gene>